<dbReference type="STRING" id="390270.SAMN04488005_0913"/>
<dbReference type="EMBL" id="FOYP01000001">
    <property type="protein sequence ID" value="SFR36043.1"/>
    <property type="molecule type" value="Genomic_DNA"/>
</dbReference>
<name>A0A1I6G1F2_9RHOB</name>
<organism evidence="1 2">
    <name type="scientific">Yoonia tamlensis</name>
    <dbReference type="NCBI Taxonomy" id="390270"/>
    <lineage>
        <taxon>Bacteria</taxon>
        <taxon>Pseudomonadati</taxon>
        <taxon>Pseudomonadota</taxon>
        <taxon>Alphaproteobacteria</taxon>
        <taxon>Rhodobacterales</taxon>
        <taxon>Paracoccaceae</taxon>
        <taxon>Yoonia</taxon>
    </lineage>
</organism>
<proteinExistence type="predicted"/>
<evidence type="ECO:0000313" key="1">
    <source>
        <dbReference type="EMBL" id="SFR36043.1"/>
    </source>
</evidence>
<protein>
    <submittedName>
        <fullName evidence="1">Uncharacterized protein</fullName>
    </submittedName>
</protein>
<evidence type="ECO:0000313" key="2">
    <source>
        <dbReference type="Proteomes" id="UP000199478"/>
    </source>
</evidence>
<sequence length="269" mass="28946">MLAASPALGYDGMSQQACQDAWDRFAQTMGSFEINGSGPPPSVVTIGSDGWCAIDTNQPHWNSSDMAQVGFRIENADAYIHGTGLPAAIALRIVDLKIGERRYSAQAHLRHLPASGMLVVENASLRHSDGSGIAAGYVLQGAYFSNVAGLQTSLAGLRMTELHAQISVNQRLLDDLDVDLSEINRVSLGEALRDVSRFQVDTASRQAFLRMVTDREGKLRVDITSERGFGWIQAVVPFMDTSGDQDLAHALGIAMSGVTIALAWEQGDI</sequence>
<reference evidence="2" key="1">
    <citation type="submission" date="2016-10" db="EMBL/GenBank/DDBJ databases">
        <authorList>
            <person name="Varghese N."/>
            <person name="Submissions S."/>
        </authorList>
    </citation>
    <scope>NUCLEOTIDE SEQUENCE [LARGE SCALE GENOMIC DNA]</scope>
    <source>
        <strain evidence="2">DSM 26879</strain>
    </source>
</reference>
<keyword evidence="2" id="KW-1185">Reference proteome</keyword>
<dbReference type="Proteomes" id="UP000199478">
    <property type="component" value="Unassembled WGS sequence"/>
</dbReference>
<accession>A0A1I6G1F2</accession>
<dbReference type="AlphaFoldDB" id="A0A1I6G1F2"/>
<gene>
    <name evidence="1" type="ORF">SAMN04488005_0913</name>
</gene>